<dbReference type="SUPFAM" id="SSF57424">
    <property type="entry name" value="LDL receptor-like module"/>
    <property type="match status" value="1"/>
</dbReference>
<evidence type="ECO:0000256" key="14">
    <source>
        <dbReference type="SAM" id="SignalP"/>
    </source>
</evidence>
<evidence type="ECO:0000313" key="15">
    <source>
        <dbReference type="EMBL" id="KAJ9577578.1"/>
    </source>
</evidence>
<evidence type="ECO:0000256" key="11">
    <source>
        <dbReference type="ARBA" id="ARBA00023170"/>
    </source>
</evidence>
<organism evidence="15 16">
    <name type="scientific">Diploptera punctata</name>
    <name type="common">Pacific beetle cockroach</name>
    <dbReference type="NCBI Taxonomy" id="6984"/>
    <lineage>
        <taxon>Eukaryota</taxon>
        <taxon>Metazoa</taxon>
        <taxon>Ecdysozoa</taxon>
        <taxon>Arthropoda</taxon>
        <taxon>Hexapoda</taxon>
        <taxon>Insecta</taxon>
        <taxon>Pterygota</taxon>
        <taxon>Neoptera</taxon>
        <taxon>Polyneoptera</taxon>
        <taxon>Dictyoptera</taxon>
        <taxon>Blattodea</taxon>
        <taxon>Blaberoidea</taxon>
        <taxon>Blaberidae</taxon>
        <taxon>Diplopterinae</taxon>
        <taxon>Diploptera</taxon>
    </lineage>
</organism>
<comment type="caution">
    <text evidence="13">Lacks conserved residue(s) required for the propagation of feature annotation.</text>
</comment>
<name>A0AAD7ZBN2_DIPPU</name>
<dbReference type="GO" id="GO:0016020">
    <property type="term" value="C:membrane"/>
    <property type="evidence" value="ECO:0007669"/>
    <property type="project" value="UniProtKB-SubCell"/>
</dbReference>
<evidence type="ECO:0000256" key="5">
    <source>
        <dbReference type="ARBA" id="ARBA00022729"/>
    </source>
</evidence>
<keyword evidence="10 13" id="KW-1015">Disulfide bond</keyword>
<feature type="signal peptide" evidence="14">
    <location>
        <begin position="1"/>
        <end position="18"/>
    </location>
</feature>
<keyword evidence="8" id="KW-1133">Transmembrane helix</keyword>
<evidence type="ECO:0000256" key="1">
    <source>
        <dbReference type="ARBA" id="ARBA00004479"/>
    </source>
</evidence>
<evidence type="ECO:0000256" key="7">
    <source>
        <dbReference type="ARBA" id="ARBA00022837"/>
    </source>
</evidence>
<reference evidence="15" key="2">
    <citation type="submission" date="2023-05" db="EMBL/GenBank/DDBJ databases">
        <authorList>
            <person name="Fouks B."/>
        </authorList>
    </citation>
    <scope>NUCLEOTIDE SEQUENCE</scope>
    <source>
        <strain evidence="15">Stay&amp;Tobe</strain>
        <tissue evidence="15">Testes</tissue>
    </source>
</reference>
<evidence type="ECO:0000256" key="12">
    <source>
        <dbReference type="ARBA" id="ARBA00023180"/>
    </source>
</evidence>
<dbReference type="PROSITE" id="PS01209">
    <property type="entry name" value="LDLRA_1"/>
    <property type="match status" value="1"/>
</dbReference>
<comment type="subcellular location">
    <subcellularLocation>
        <location evidence="1">Membrane</location>
        <topology evidence="1">Single-pass type I membrane protein</topology>
    </subcellularLocation>
</comment>
<reference evidence="15" key="1">
    <citation type="journal article" date="2023" name="IScience">
        <title>Live-bearing cockroach genome reveals convergent evolutionary mechanisms linked to viviparity in insects and beyond.</title>
        <authorList>
            <person name="Fouks B."/>
            <person name="Harrison M.C."/>
            <person name="Mikhailova A.A."/>
            <person name="Marchal E."/>
            <person name="English S."/>
            <person name="Carruthers M."/>
            <person name="Jennings E.C."/>
            <person name="Chiamaka E.L."/>
            <person name="Frigard R.A."/>
            <person name="Pippel M."/>
            <person name="Attardo G.M."/>
            <person name="Benoit J.B."/>
            <person name="Bornberg-Bauer E."/>
            <person name="Tobe S.S."/>
        </authorList>
    </citation>
    <scope>NUCLEOTIDE SEQUENCE</scope>
    <source>
        <strain evidence="15">Stay&amp;Tobe</strain>
    </source>
</reference>
<keyword evidence="2" id="KW-0245">EGF-like domain</keyword>
<dbReference type="CDD" id="cd00112">
    <property type="entry name" value="LDLa"/>
    <property type="match status" value="1"/>
</dbReference>
<evidence type="ECO:0000256" key="8">
    <source>
        <dbReference type="ARBA" id="ARBA00022989"/>
    </source>
</evidence>
<dbReference type="InterPro" id="IPR036055">
    <property type="entry name" value="LDL_receptor-like_sf"/>
</dbReference>
<evidence type="ECO:0000256" key="3">
    <source>
        <dbReference type="ARBA" id="ARBA00022583"/>
    </source>
</evidence>
<dbReference type="Pfam" id="PF00057">
    <property type="entry name" value="Ldl_recept_a"/>
    <property type="match status" value="1"/>
</dbReference>
<dbReference type="InterPro" id="IPR023415">
    <property type="entry name" value="LDLR_class-A_CS"/>
</dbReference>
<evidence type="ECO:0000256" key="10">
    <source>
        <dbReference type="ARBA" id="ARBA00023157"/>
    </source>
</evidence>
<dbReference type="EMBL" id="JASPKZ010009353">
    <property type="protein sequence ID" value="KAJ9577578.1"/>
    <property type="molecule type" value="Genomic_DNA"/>
</dbReference>
<dbReference type="SMART" id="SM00192">
    <property type="entry name" value="LDLa"/>
    <property type="match status" value="1"/>
</dbReference>
<keyword evidence="7" id="KW-0106">Calcium</keyword>
<dbReference type="InterPro" id="IPR002172">
    <property type="entry name" value="LDrepeatLR_classA_rpt"/>
</dbReference>
<keyword evidence="5 14" id="KW-0732">Signal</keyword>
<evidence type="ECO:0000256" key="6">
    <source>
        <dbReference type="ARBA" id="ARBA00022737"/>
    </source>
</evidence>
<evidence type="ECO:0000256" key="4">
    <source>
        <dbReference type="ARBA" id="ARBA00022692"/>
    </source>
</evidence>
<keyword evidence="16" id="KW-1185">Reference proteome</keyword>
<keyword evidence="12" id="KW-0325">Glycoprotein</keyword>
<feature type="disulfide bond" evidence="13">
    <location>
        <begin position="22"/>
        <end position="34"/>
    </location>
</feature>
<keyword evidence="6" id="KW-0677">Repeat</keyword>
<evidence type="ECO:0000256" key="2">
    <source>
        <dbReference type="ARBA" id="ARBA00022536"/>
    </source>
</evidence>
<evidence type="ECO:0000256" key="13">
    <source>
        <dbReference type="PROSITE-ProRule" id="PRU00124"/>
    </source>
</evidence>
<keyword evidence="3" id="KW-0254">Endocytosis</keyword>
<accession>A0AAD7ZBN2</accession>
<keyword evidence="9" id="KW-0472">Membrane</keyword>
<feature type="chain" id="PRO_5042164527" evidence="14">
    <location>
        <begin position="19"/>
        <end position="61"/>
    </location>
</feature>
<sequence>MIVVEVLIVLWTLLVMTAAPSCRRSEFSCENGRCVPLNHYCDAANDCGDSSDEPRQCTREF</sequence>
<dbReference type="Gene3D" id="4.10.400.10">
    <property type="entry name" value="Low-density Lipoprotein Receptor"/>
    <property type="match status" value="1"/>
</dbReference>
<proteinExistence type="predicted"/>
<dbReference type="Proteomes" id="UP001233999">
    <property type="component" value="Unassembled WGS sequence"/>
</dbReference>
<comment type="caution">
    <text evidence="15">The sequence shown here is derived from an EMBL/GenBank/DDBJ whole genome shotgun (WGS) entry which is preliminary data.</text>
</comment>
<evidence type="ECO:0000313" key="16">
    <source>
        <dbReference type="Proteomes" id="UP001233999"/>
    </source>
</evidence>
<dbReference type="FunFam" id="4.10.400.10:FF:000009">
    <property type="entry name" value="Low-density lipoprotein receptor-related protein 1"/>
    <property type="match status" value="1"/>
</dbReference>
<dbReference type="GO" id="GO:0006897">
    <property type="term" value="P:endocytosis"/>
    <property type="evidence" value="ECO:0007669"/>
    <property type="project" value="UniProtKB-KW"/>
</dbReference>
<protein>
    <submittedName>
        <fullName evidence="15">Uncharacterized protein</fullName>
    </submittedName>
</protein>
<gene>
    <name evidence="15" type="ORF">L9F63_005845</name>
</gene>
<dbReference type="PROSITE" id="PS50068">
    <property type="entry name" value="LDLRA_2"/>
    <property type="match status" value="1"/>
</dbReference>
<keyword evidence="11" id="KW-0675">Receptor</keyword>
<feature type="disulfide bond" evidence="13">
    <location>
        <begin position="29"/>
        <end position="47"/>
    </location>
</feature>
<dbReference type="AlphaFoldDB" id="A0AAD7ZBN2"/>
<evidence type="ECO:0000256" key="9">
    <source>
        <dbReference type="ARBA" id="ARBA00023136"/>
    </source>
</evidence>
<keyword evidence="4" id="KW-0812">Transmembrane</keyword>